<sequence>MSKRIDDIEILRAFAVLFVVAHHALGNLFTWTTPGLARVAVYFSGGFGVDLFFAISGFVIARELVPRLQASNGLDMAFRVTVAFWIRRAWRLLPSAWTWLVLTLIAVLFFNQSGVFGGFRTNLEATVAGVLQVANVRFAETFGRSEYGASFVYWTLSLEEQFYLLLPLLVLVSRRFLPHVLIALVIVQLLSTRTLMTVVFRTDAIALGVLLAIWSQHSTYAIARPVFLSRTRWAGTVAMLGLCFCMGVVGSEVLHVVSYKFSVFAVLSVLLVWIASYDMDLFIPVGPIKKLLLWVGTRSYAIYLIHIPAFYLSREIWFRVRPGGAPGDELFFPLLFTAGVLIALLSEFNYRLIEVPFRLHGAKIAKRFLSMASKDSVQADSAIQQAKG</sequence>
<protein>
    <submittedName>
        <fullName evidence="3">Acyltransferase</fullName>
    </submittedName>
</protein>
<dbReference type="GO" id="GO:0016747">
    <property type="term" value="F:acyltransferase activity, transferring groups other than amino-acyl groups"/>
    <property type="evidence" value="ECO:0007669"/>
    <property type="project" value="InterPro"/>
</dbReference>
<feature type="transmembrane region" description="Helical" evidence="1">
    <location>
        <begin position="235"/>
        <end position="255"/>
    </location>
</feature>
<accession>A0A5C7WC18</accession>
<dbReference type="AlphaFoldDB" id="A0A5C7WC18"/>
<evidence type="ECO:0000313" key="3">
    <source>
        <dbReference type="EMBL" id="TXI34104.1"/>
    </source>
</evidence>
<feature type="transmembrane region" description="Helical" evidence="1">
    <location>
        <begin position="204"/>
        <end position="223"/>
    </location>
</feature>
<dbReference type="Proteomes" id="UP000321110">
    <property type="component" value="Unassembled WGS sequence"/>
</dbReference>
<name>A0A5C7WC18_AQUAC</name>
<dbReference type="PANTHER" id="PTHR23028">
    <property type="entry name" value="ACETYLTRANSFERASE"/>
    <property type="match status" value="1"/>
</dbReference>
<comment type="caution">
    <text evidence="3">The sequence shown here is derived from an EMBL/GenBank/DDBJ whole genome shotgun (WGS) entry which is preliminary data.</text>
</comment>
<feature type="transmembrane region" description="Helical" evidence="1">
    <location>
        <begin position="331"/>
        <end position="350"/>
    </location>
</feature>
<reference evidence="3 4" key="1">
    <citation type="submission" date="2018-09" db="EMBL/GenBank/DDBJ databases">
        <title>Metagenome Assembled Genomes from an Advanced Water Purification Facility.</title>
        <authorList>
            <person name="Stamps B.W."/>
            <person name="Spear J.R."/>
        </authorList>
    </citation>
    <scope>NUCLEOTIDE SEQUENCE [LARGE SCALE GENOMIC DNA]</scope>
    <source>
        <strain evidence="3">Bin_52_1</strain>
    </source>
</reference>
<keyword evidence="3" id="KW-0012">Acyltransferase</keyword>
<feature type="transmembrane region" description="Helical" evidence="1">
    <location>
        <begin position="39"/>
        <end position="61"/>
    </location>
</feature>
<feature type="domain" description="Acyltransferase 3" evidence="2">
    <location>
        <begin position="6"/>
        <end position="344"/>
    </location>
</feature>
<keyword evidence="3" id="KW-0808">Transferase</keyword>
<dbReference type="InterPro" id="IPR002656">
    <property type="entry name" value="Acyl_transf_3_dom"/>
</dbReference>
<dbReference type="RefSeq" id="WP_237045736.1">
    <property type="nucleotide sequence ID" value="NZ_AP025273.1"/>
</dbReference>
<dbReference type="PANTHER" id="PTHR23028:SF53">
    <property type="entry name" value="ACYL_TRANSF_3 DOMAIN-CONTAINING PROTEIN"/>
    <property type="match status" value="1"/>
</dbReference>
<gene>
    <name evidence="3" type="ORF">E6Q69_04810</name>
</gene>
<dbReference type="GO" id="GO:0009103">
    <property type="term" value="P:lipopolysaccharide biosynthetic process"/>
    <property type="evidence" value="ECO:0007669"/>
    <property type="project" value="TreeGrafter"/>
</dbReference>
<dbReference type="EMBL" id="SSFO01000080">
    <property type="protein sequence ID" value="TXI34104.1"/>
    <property type="molecule type" value="Genomic_DNA"/>
</dbReference>
<evidence type="ECO:0000313" key="4">
    <source>
        <dbReference type="Proteomes" id="UP000321110"/>
    </source>
</evidence>
<keyword evidence="1" id="KW-0472">Membrane</keyword>
<proteinExistence type="predicted"/>
<dbReference type="Pfam" id="PF01757">
    <property type="entry name" value="Acyl_transf_3"/>
    <property type="match status" value="1"/>
</dbReference>
<feature type="transmembrane region" description="Helical" evidence="1">
    <location>
        <begin position="12"/>
        <end position="33"/>
    </location>
</feature>
<keyword evidence="1" id="KW-1133">Transmembrane helix</keyword>
<feature type="transmembrane region" description="Helical" evidence="1">
    <location>
        <begin position="89"/>
        <end position="110"/>
    </location>
</feature>
<dbReference type="InterPro" id="IPR050879">
    <property type="entry name" value="Acyltransferase_3"/>
</dbReference>
<organism evidence="3 4">
    <name type="scientific">Aquipseudomonas alcaligenes</name>
    <name type="common">Pseudomonas alcaligenes</name>
    <dbReference type="NCBI Taxonomy" id="43263"/>
    <lineage>
        <taxon>Bacteria</taxon>
        <taxon>Pseudomonadati</taxon>
        <taxon>Pseudomonadota</taxon>
        <taxon>Gammaproteobacteria</taxon>
        <taxon>Pseudomonadales</taxon>
        <taxon>Pseudomonadaceae</taxon>
        <taxon>Aquipseudomonas</taxon>
    </lineage>
</organism>
<evidence type="ECO:0000256" key="1">
    <source>
        <dbReference type="SAM" id="Phobius"/>
    </source>
</evidence>
<keyword evidence="1" id="KW-0812">Transmembrane</keyword>
<evidence type="ECO:0000259" key="2">
    <source>
        <dbReference type="Pfam" id="PF01757"/>
    </source>
</evidence>
<feature type="transmembrane region" description="Helical" evidence="1">
    <location>
        <begin position="261"/>
        <end position="279"/>
    </location>
</feature>
<dbReference type="GO" id="GO:0016020">
    <property type="term" value="C:membrane"/>
    <property type="evidence" value="ECO:0007669"/>
    <property type="project" value="TreeGrafter"/>
</dbReference>